<organism evidence="8 9">
    <name type="scientific">Segniliparus rotundus (strain ATCC BAA-972 / CDC 1076 / CIP 108378 / DSM 44985 / JCM 13578)</name>
    <dbReference type="NCBI Taxonomy" id="640132"/>
    <lineage>
        <taxon>Bacteria</taxon>
        <taxon>Bacillati</taxon>
        <taxon>Actinomycetota</taxon>
        <taxon>Actinomycetes</taxon>
        <taxon>Mycobacteriales</taxon>
        <taxon>Segniliparaceae</taxon>
        <taxon>Segniliparus</taxon>
    </lineage>
</organism>
<accession>D6Z9Q7</accession>
<evidence type="ECO:0000313" key="8">
    <source>
        <dbReference type="EMBL" id="ADG96584.1"/>
    </source>
</evidence>
<dbReference type="SUPFAM" id="SSF103473">
    <property type="entry name" value="MFS general substrate transporter"/>
    <property type="match status" value="1"/>
</dbReference>
<dbReference type="KEGG" id="srt:Srot_0092"/>
<evidence type="ECO:0000256" key="4">
    <source>
        <dbReference type="ARBA" id="ARBA00022692"/>
    </source>
</evidence>
<feature type="transmembrane region" description="Helical" evidence="7">
    <location>
        <begin position="229"/>
        <end position="247"/>
    </location>
</feature>
<feature type="transmembrane region" description="Helical" evidence="7">
    <location>
        <begin position="325"/>
        <end position="343"/>
    </location>
</feature>
<keyword evidence="9" id="KW-1185">Reference proteome</keyword>
<dbReference type="InterPro" id="IPR010290">
    <property type="entry name" value="TM_effector"/>
</dbReference>
<name>D6Z9Q7_SEGRD</name>
<keyword evidence="3" id="KW-1003">Cell membrane</keyword>
<sequence length="428" mass="45076">MTSLARSIAPLKGRDYRLLFLSCVISMLGDGVWLVAVPWLAIQNGADSAGVGAVVGAESVGLICFVLIGGVLTDRFSRKLVVGWSHCASFIVLAALGAITVTGSMRLWHLALSAFLLGAAAAISGPATDALVPDIVPSDDLHAANALESMARSVALRIAGPTLGGLLVALLPSVSVIAVNAASFFAAACCVALLRTARANPAASAETEAGGETKVSGRQFWRYLYGERWLWVLILWAGVLLLLQTGPRQVLLPLLVHDRFDKGASSYGILIAASGVTAILASLYIGSRALPPNYPRRMLLAWMAGAVPLAAMVFVPSFWWLLPLMGVYGFFSTIGNVYWFTLLQIHVPDEVRGRVISVDWLGSLALVPASAVLAGASQSPTYATSLFVLGGTLPVLFTAVLLARVRMPEAKSAETATTKMFEDGVVVS</sequence>
<evidence type="ECO:0000256" key="2">
    <source>
        <dbReference type="ARBA" id="ARBA00022448"/>
    </source>
</evidence>
<keyword evidence="4 7" id="KW-0812">Transmembrane</keyword>
<dbReference type="CDD" id="cd06173">
    <property type="entry name" value="MFS_MefA_like"/>
    <property type="match status" value="1"/>
</dbReference>
<dbReference type="PANTHER" id="PTHR23513">
    <property type="entry name" value="INTEGRAL MEMBRANE EFFLUX PROTEIN-RELATED"/>
    <property type="match status" value="1"/>
</dbReference>
<dbReference type="InterPro" id="IPR036259">
    <property type="entry name" value="MFS_trans_sf"/>
</dbReference>
<dbReference type="STRING" id="640132.Srot_0092"/>
<dbReference type="Proteomes" id="UP000002247">
    <property type="component" value="Chromosome"/>
</dbReference>
<evidence type="ECO:0000256" key="6">
    <source>
        <dbReference type="ARBA" id="ARBA00023136"/>
    </source>
</evidence>
<feature type="transmembrane region" description="Helical" evidence="7">
    <location>
        <begin position="48"/>
        <end position="68"/>
    </location>
</feature>
<gene>
    <name evidence="8" type="ordered locus">Srot_0092</name>
</gene>
<feature type="transmembrane region" description="Helical" evidence="7">
    <location>
        <begin position="382"/>
        <end position="403"/>
    </location>
</feature>
<feature type="transmembrane region" description="Helical" evidence="7">
    <location>
        <begin position="80"/>
        <end position="101"/>
    </location>
</feature>
<evidence type="ECO:0000256" key="1">
    <source>
        <dbReference type="ARBA" id="ARBA00004651"/>
    </source>
</evidence>
<dbReference type="Gene3D" id="1.20.1250.20">
    <property type="entry name" value="MFS general substrate transporter like domains"/>
    <property type="match status" value="1"/>
</dbReference>
<feature type="transmembrane region" description="Helical" evidence="7">
    <location>
        <begin position="177"/>
        <end position="194"/>
    </location>
</feature>
<dbReference type="GO" id="GO:0005886">
    <property type="term" value="C:plasma membrane"/>
    <property type="evidence" value="ECO:0007669"/>
    <property type="project" value="UniProtKB-SubCell"/>
</dbReference>
<evidence type="ECO:0000256" key="3">
    <source>
        <dbReference type="ARBA" id="ARBA00022475"/>
    </source>
</evidence>
<protein>
    <submittedName>
        <fullName evidence="8">Major facilitator superfamily MFS_1</fullName>
    </submittedName>
</protein>
<keyword evidence="6 7" id="KW-0472">Membrane</keyword>
<dbReference type="AlphaFoldDB" id="D6Z9Q7"/>
<feature type="transmembrane region" description="Helical" evidence="7">
    <location>
        <begin position="355"/>
        <end position="376"/>
    </location>
</feature>
<dbReference type="OrthoDB" id="69054at2"/>
<evidence type="ECO:0000256" key="7">
    <source>
        <dbReference type="SAM" id="Phobius"/>
    </source>
</evidence>
<evidence type="ECO:0000313" key="9">
    <source>
        <dbReference type="Proteomes" id="UP000002247"/>
    </source>
</evidence>
<comment type="subcellular location">
    <subcellularLocation>
        <location evidence="1">Cell membrane</location>
        <topology evidence="1">Multi-pass membrane protein</topology>
    </subcellularLocation>
</comment>
<proteinExistence type="predicted"/>
<reference evidence="8 9" key="1">
    <citation type="journal article" date="2010" name="Stand. Genomic Sci.">
        <title>Complete genome sequence of Segniliparus rotundus type strain (CDC 1076).</title>
        <authorList>
            <person name="Sikorski J."/>
            <person name="Lapidus A."/>
            <person name="Copeland A."/>
            <person name="Misra M."/>
            <person name="Glavina Del Rio T."/>
            <person name="Nolan M."/>
            <person name="Lucas S."/>
            <person name="Chen F."/>
            <person name="Tice H."/>
            <person name="Cheng J.F."/>
            <person name="Jando M."/>
            <person name="Schneider S."/>
            <person name="Bruce D."/>
            <person name="Goodwin L."/>
            <person name="Pitluck S."/>
            <person name="Liolios K."/>
            <person name="Mikhailova N."/>
            <person name="Pati A."/>
            <person name="Ivanova N."/>
            <person name="Mavromatis K."/>
            <person name="Chen A."/>
            <person name="Palaniappan K."/>
            <person name="Chertkov O."/>
            <person name="Land M."/>
            <person name="Hauser L."/>
            <person name="Chang Y.J."/>
            <person name="Jeffries C.D."/>
            <person name="Brettin T."/>
            <person name="Detter J.C."/>
            <person name="Han C."/>
            <person name="Rohde M."/>
            <person name="Goker M."/>
            <person name="Bristow J."/>
            <person name="Eisen J.A."/>
            <person name="Markowitz V."/>
            <person name="Hugenholtz P."/>
            <person name="Kyrpides N.C."/>
            <person name="Klenk H.P."/>
        </authorList>
    </citation>
    <scope>NUCLEOTIDE SEQUENCE [LARGE SCALE GENOMIC DNA]</scope>
    <source>
        <strain evidence="9">ATCC BAA-972 / CDC 1076 / CIP 108378 / DSM 44985 / JCM 13578</strain>
    </source>
</reference>
<feature type="transmembrane region" description="Helical" evidence="7">
    <location>
        <begin position="267"/>
        <end position="287"/>
    </location>
</feature>
<dbReference type="RefSeq" id="WP_013137040.1">
    <property type="nucleotide sequence ID" value="NC_014168.1"/>
</dbReference>
<dbReference type="EMBL" id="CP001958">
    <property type="protein sequence ID" value="ADG96584.1"/>
    <property type="molecule type" value="Genomic_DNA"/>
</dbReference>
<dbReference type="Pfam" id="PF05977">
    <property type="entry name" value="MFS_3"/>
    <property type="match status" value="1"/>
</dbReference>
<dbReference type="PANTHER" id="PTHR23513:SF11">
    <property type="entry name" value="STAPHYLOFERRIN A TRANSPORTER"/>
    <property type="match status" value="1"/>
</dbReference>
<evidence type="ECO:0000256" key="5">
    <source>
        <dbReference type="ARBA" id="ARBA00022989"/>
    </source>
</evidence>
<feature type="transmembrane region" description="Helical" evidence="7">
    <location>
        <begin position="299"/>
        <end position="319"/>
    </location>
</feature>
<feature type="transmembrane region" description="Helical" evidence="7">
    <location>
        <begin position="18"/>
        <end position="42"/>
    </location>
</feature>
<dbReference type="HOGENOM" id="CLU_034180_17_3_11"/>
<keyword evidence="2" id="KW-0813">Transport</keyword>
<dbReference type="eggNOG" id="COG2814">
    <property type="taxonomic scope" value="Bacteria"/>
</dbReference>
<keyword evidence="5 7" id="KW-1133">Transmembrane helix</keyword>